<sequence length="121" mass="14549">MSKKSFSRTHTDEEMSKMEGHEVVGQCARFQQLQLHPSTHRLLRESSFHVRLHLIEPHYFIYFLLSYFRKFNLQAEEKVLSHSRQKHQACSLFNGSLFSILFLVKHSRKRHLHKKVQKNIF</sequence>
<dbReference type="EMBL" id="KZ772724">
    <property type="protein sequence ID" value="PTQ38286.1"/>
    <property type="molecule type" value="Genomic_DNA"/>
</dbReference>
<gene>
    <name evidence="1" type="ORF">MARPO_0052s0070</name>
</gene>
<evidence type="ECO:0000313" key="2">
    <source>
        <dbReference type="Proteomes" id="UP000244005"/>
    </source>
</evidence>
<name>A0A2R6WWR3_MARPO</name>
<proteinExistence type="predicted"/>
<dbReference type="Gramene" id="Mp6g01340.1">
    <property type="protein sequence ID" value="Mp6g01340.1.cds"/>
    <property type="gene ID" value="Mp6g01340"/>
</dbReference>
<organism evidence="1 2">
    <name type="scientific">Marchantia polymorpha</name>
    <name type="common">Common liverwort</name>
    <name type="synonym">Marchantia aquatica</name>
    <dbReference type="NCBI Taxonomy" id="3197"/>
    <lineage>
        <taxon>Eukaryota</taxon>
        <taxon>Viridiplantae</taxon>
        <taxon>Streptophyta</taxon>
        <taxon>Embryophyta</taxon>
        <taxon>Marchantiophyta</taxon>
        <taxon>Marchantiopsida</taxon>
        <taxon>Marchantiidae</taxon>
        <taxon>Marchantiales</taxon>
        <taxon>Marchantiaceae</taxon>
        <taxon>Marchantia</taxon>
    </lineage>
</organism>
<protein>
    <submittedName>
        <fullName evidence="1">Uncharacterized protein</fullName>
    </submittedName>
</protein>
<dbReference type="AlphaFoldDB" id="A0A2R6WWR3"/>
<evidence type="ECO:0000313" key="1">
    <source>
        <dbReference type="EMBL" id="PTQ38286.1"/>
    </source>
</evidence>
<reference evidence="2" key="1">
    <citation type="journal article" date="2017" name="Cell">
        <title>Insights into land plant evolution garnered from the Marchantia polymorpha genome.</title>
        <authorList>
            <person name="Bowman J.L."/>
            <person name="Kohchi T."/>
            <person name="Yamato K.T."/>
            <person name="Jenkins J."/>
            <person name="Shu S."/>
            <person name="Ishizaki K."/>
            <person name="Yamaoka S."/>
            <person name="Nishihama R."/>
            <person name="Nakamura Y."/>
            <person name="Berger F."/>
            <person name="Adam C."/>
            <person name="Aki S.S."/>
            <person name="Althoff F."/>
            <person name="Araki T."/>
            <person name="Arteaga-Vazquez M.A."/>
            <person name="Balasubrmanian S."/>
            <person name="Barry K."/>
            <person name="Bauer D."/>
            <person name="Boehm C.R."/>
            <person name="Briginshaw L."/>
            <person name="Caballero-Perez J."/>
            <person name="Catarino B."/>
            <person name="Chen F."/>
            <person name="Chiyoda S."/>
            <person name="Chovatia M."/>
            <person name="Davies K.M."/>
            <person name="Delmans M."/>
            <person name="Demura T."/>
            <person name="Dierschke T."/>
            <person name="Dolan L."/>
            <person name="Dorantes-Acosta A.E."/>
            <person name="Eklund D.M."/>
            <person name="Florent S.N."/>
            <person name="Flores-Sandoval E."/>
            <person name="Fujiyama A."/>
            <person name="Fukuzawa H."/>
            <person name="Galik B."/>
            <person name="Grimanelli D."/>
            <person name="Grimwood J."/>
            <person name="Grossniklaus U."/>
            <person name="Hamada T."/>
            <person name="Haseloff J."/>
            <person name="Hetherington A.J."/>
            <person name="Higo A."/>
            <person name="Hirakawa Y."/>
            <person name="Hundley H.N."/>
            <person name="Ikeda Y."/>
            <person name="Inoue K."/>
            <person name="Inoue S.I."/>
            <person name="Ishida S."/>
            <person name="Jia Q."/>
            <person name="Kakita M."/>
            <person name="Kanazawa T."/>
            <person name="Kawai Y."/>
            <person name="Kawashima T."/>
            <person name="Kennedy M."/>
            <person name="Kinose K."/>
            <person name="Kinoshita T."/>
            <person name="Kohara Y."/>
            <person name="Koide E."/>
            <person name="Komatsu K."/>
            <person name="Kopischke S."/>
            <person name="Kubo M."/>
            <person name="Kyozuka J."/>
            <person name="Lagercrantz U."/>
            <person name="Lin S.S."/>
            <person name="Lindquist E."/>
            <person name="Lipzen A.M."/>
            <person name="Lu C.W."/>
            <person name="De Luna E."/>
            <person name="Martienssen R.A."/>
            <person name="Minamino N."/>
            <person name="Mizutani M."/>
            <person name="Mizutani M."/>
            <person name="Mochizuki N."/>
            <person name="Monte I."/>
            <person name="Mosher R."/>
            <person name="Nagasaki H."/>
            <person name="Nakagami H."/>
            <person name="Naramoto S."/>
            <person name="Nishitani K."/>
            <person name="Ohtani M."/>
            <person name="Okamoto T."/>
            <person name="Okumura M."/>
            <person name="Phillips J."/>
            <person name="Pollak B."/>
            <person name="Reinders A."/>
            <person name="Rovekamp M."/>
            <person name="Sano R."/>
            <person name="Sawa S."/>
            <person name="Schmid M.W."/>
            <person name="Shirakawa M."/>
            <person name="Solano R."/>
            <person name="Spunde A."/>
            <person name="Suetsugu N."/>
            <person name="Sugano S."/>
            <person name="Sugiyama A."/>
            <person name="Sun R."/>
            <person name="Suzuki Y."/>
            <person name="Takenaka M."/>
            <person name="Takezawa D."/>
            <person name="Tomogane H."/>
            <person name="Tsuzuki M."/>
            <person name="Ueda T."/>
            <person name="Umeda M."/>
            <person name="Ward J.M."/>
            <person name="Watanabe Y."/>
            <person name="Yazaki K."/>
            <person name="Yokoyama R."/>
            <person name="Yoshitake Y."/>
            <person name="Yotsui I."/>
            <person name="Zachgo S."/>
            <person name="Schmutz J."/>
        </authorList>
    </citation>
    <scope>NUCLEOTIDE SEQUENCE [LARGE SCALE GENOMIC DNA]</scope>
    <source>
        <strain evidence="2">Tak-1</strain>
    </source>
</reference>
<keyword evidence="2" id="KW-1185">Reference proteome</keyword>
<dbReference type="Proteomes" id="UP000244005">
    <property type="component" value="Unassembled WGS sequence"/>
</dbReference>
<accession>A0A2R6WWR3</accession>